<evidence type="ECO:0000313" key="4">
    <source>
        <dbReference type="Proteomes" id="UP001202244"/>
    </source>
</evidence>
<organism evidence="3 4">
    <name type="scientific">Streptomyces tubbatahanensis</name>
    <dbReference type="NCBI Taxonomy" id="2923272"/>
    <lineage>
        <taxon>Bacteria</taxon>
        <taxon>Bacillati</taxon>
        <taxon>Actinomycetota</taxon>
        <taxon>Actinomycetes</taxon>
        <taxon>Kitasatosporales</taxon>
        <taxon>Streptomycetaceae</taxon>
        <taxon>Streptomyces</taxon>
    </lineage>
</organism>
<proteinExistence type="predicted"/>
<dbReference type="EMBL" id="CP093846">
    <property type="protein sequence ID" value="UNS96347.1"/>
    <property type="molecule type" value="Genomic_DNA"/>
</dbReference>
<feature type="domain" description="DUF4333" evidence="2">
    <location>
        <begin position="17"/>
        <end position="89"/>
    </location>
</feature>
<feature type="signal peptide" evidence="1">
    <location>
        <begin position="1"/>
        <end position="25"/>
    </location>
</feature>
<keyword evidence="1" id="KW-0732">Signal</keyword>
<dbReference type="RefSeq" id="WP_242750271.1">
    <property type="nucleotide sequence ID" value="NZ_CP093846.1"/>
</dbReference>
<gene>
    <name evidence="3" type="ORF">MMF93_07400</name>
</gene>
<dbReference type="PROSITE" id="PS51257">
    <property type="entry name" value="PROKAR_LIPOPROTEIN"/>
    <property type="match status" value="1"/>
</dbReference>
<accession>A0ABY3XPG6</accession>
<evidence type="ECO:0000313" key="3">
    <source>
        <dbReference type="EMBL" id="UNS96347.1"/>
    </source>
</evidence>
<keyword evidence="4" id="KW-1185">Reference proteome</keyword>
<protein>
    <submittedName>
        <fullName evidence="3">DUF4333 domain-containing protein</fullName>
    </submittedName>
</protein>
<reference evidence="3 4" key="1">
    <citation type="journal article" date="2023" name="Microbiol. Spectr.">
        <title>Synergy between Genome Mining, Metabolomics, and Bioinformatics Uncovers Antibacterial Chlorinated Carbazole Alkaloids and Their Biosynthetic Gene Cluster from Streptomyces tubbatahanensis sp. nov., a Novel Actinomycete Isolated from Sulu Sea, Philippines.</title>
        <authorList>
            <person name="Tenebro C.P."/>
            <person name="Trono D.J.V.L."/>
            <person name="Balida L.A.P."/>
            <person name="Bayog L.K.A."/>
            <person name="Bruna J.R."/>
            <person name="Sabido E.M."/>
            <person name="Caspe D.P.C."/>
            <person name="de Los Santos E.L.C."/>
            <person name="Saludes J.P."/>
            <person name="Dalisay D.S."/>
        </authorList>
    </citation>
    <scope>NUCLEOTIDE SEQUENCE [LARGE SCALE GENOMIC DNA]</scope>
    <source>
        <strain evidence="3 4">DSD3025</strain>
    </source>
</reference>
<dbReference type="InterPro" id="IPR025637">
    <property type="entry name" value="DUF4333"/>
</dbReference>
<dbReference type="Proteomes" id="UP001202244">
    <property type="component" value="Chromosome"/>
</dbReference>
<sequence length="108" mass="11650">MRGLVRTTVPVVVSVLALSACSVEAGAPNDAVTTEELEKQVDRGLTEKVGQSPKDVDCPDELEAKKGAHTRCTLSTDDGLRFGVTVTIDRLLSEDEAHFDIKVDQEPK</sequence>
<evidence type="ECO:0000259" key="2">
    <source>
        <dbReference type="Pfam" id="PF14230"/>
    </source>
</evidence>
<evidence type="ECO:0000256" key="1">
    <source>
        <dbReference type="SAM" id="SignalP"/>
    </source>
</evidence>
<dbReference type="Pfam" id="PF14230">
    <property type="entry name" value="DUF4333"/>
    <property type="match status" value="1"/>
</dbReference>
<feature type="chain" id="PRO_5045817783" evidence="1">
    <location>
        <begin position="26"/>
        <end position="108"/>
    </location>
</feature>
<name>A0ABY3XPG6_9ACTN</name>